<feature type="compositionally biased region" description="Polar residues" evidence="5">
    <location>
        <begin position="641"/>
        <end position="650"/>
    </location>
</feature>
<keyword evidence="2 6" id="KW-0812">Transmembrane</keyword>
<keyword evidence="3 6" id="KW-1133">Transmembrane helix</keyword>
<comment type="subcellular location">
    <subcellularLocation>
        <location evidence="1">Membrane</location>
        <topology evidence="1">Multi-pass membrane protein</topology>
    </subcellularLocation>
</comment>
<feature type="transmembrane region" description="Helical" evidence="6">
    <location>
        <begin position="248"/>
        <end position="265"/>
    </location>
</feature>
<dbReference type="AlphaFoldDB" id="A0AAV9ICP3"/>
<evidence type="ECO:0000256" key="3">
    <source>
        <dbReference type="ARBA" id="ARBA00022989"/>
    </source>
</evidence>
<dbReference type="PANTHER" id="PTHR23508">
    <property type="entry name" value="CARBOXYLIC ACID TRANSPORTER PROTEIN HOMOLOG"/>
    <property type="match status" value="1"/>
</dbReference>
<dbReference type="InterPro" id="IPR036259">
    <property type="entry name" value="MFS_trans_sf"/>
</dbReference>
<feature type="transmembrane region" description="Helical" evidence="6">
    <location>
        <begin position="369"/>
        <end position="389"/>
    </location>
</feature>
<accession>A0AAV9ICP3</accession>
<keyword evidence="4 6" id="KW-0472">Membrane</keyword>
<protein>
    <recommendedName>
        <fullName evidence="7">Major facilitator superfamily (MFS) profile domain-containing protein</fullName>
    </recommendedName>
</protein>
<feature type="transmembrane region" description="Helical" evidence="6">
    <location>
        <begin position="315"/>
        <end position="334"/>
    </location>
</feature>
<sequence length="662" mass="75434">MSRPTFDTNAAQVYRTSVEMEAVDRRSEEDIQQQQPQNGDEESDPENLKGAEENKKSIASYIRYNAFGTAMGFFVNGYMYDISTYIVSVYTDVFPSFRHDVFLQTAIGVSMLYGVMFGLLLFGFIADYFGRKKGLIMCSCLVLLGNIIGVASHGTSVVGGIWMMNIGLGVAGLGMGGEYTCNVPNAMEDSEGVNIKTRGRRTSMLVMCMEVIGNYMPFVVQIIIIAAACRNAYLGAASHCHYEIVKRVSFAVATIPVICVLIYRTRMRDSEMFSKDKQRGKSRYDAIDLYIVCRHFAFRSVGAVLNWFLVDYINYSMGTFGVIILQSVIGVSLLKSLWITLAEGGAYLIWLPFVAAFVVDRLGRRKTEVFGWAFLASAQLINAGAFWPLKRHPVGWIFWSTFVFGFQYFVFVPVYLIPAEAFPTKIRATMYGVSSSFGKCGGIVGTTIFPHMWVNFSGSAHAETLPALRLTMWFYAGLEYLALLLAFFFVPEYSQKSLVKEDQRFYELRRRYAARFAKRLNVTDEDLQEDSLNLTFFQILKYRITSSSKEQFHRHLKNYAATLCRENGIRSRRRIDYVAQLPTDYNDLTLFSRILRKIRMGSEQCAIYEKNSEEMGYYDPSVEEAELEDRKEEWKEDDTEMQQNWSNTTAEAIVHSYEDNKV</sequence>
<evidence type="ECO:0000256" key="4">
    <source>
        <dbReference type="ARBA" id="ARBA00023136"/>
    </source>
</evidence>
<reference evidence="8 9" key="1">
    <citation type="submission" date="2022-07" db="EMBL/GenBank/DDBJ databases">
        <title>Genome-wide signatures of adaptation to extreme environments.</title>
        <authorList>
            <person name="Cho C.H."/>
            <person name="Yoon H.S."/>
        </authorList>
    </citation>
    <scope>NUCLEOTIDE SEQUENCE [LARGE SCALE GENOMIC DNA]</scope>
    <source>
        <strain evidence="8 9">108.79 E11</strain>
    </source>
</reference>
<name>A0AAV9ICP3_9RHOD</name>
<feature type="transmembrane region" description="Helical" evidence="6">
    <location>
        <begin position="160"/>
        <end position="181"/>
    </location>
</feature>
<dbReference type="Proteomes" id="UP001300502">
    <property type="component" value="Unassembled WGS sequence"/>
</dbReference>
<evidence type="ECO:0000256" key="6">
    <source>
        <dbReference type="SAM" id="Phobius"/>
    </source>
</evidence>
<feature type="transmembrane region" description="Helical" evidence="6">
    <location>
        <begin position="134"/>
        <end position="154"/>
    </location>
</feature>
<dbReference type="PROSITE" id="PS00216">
    <property type="entry name" value="SUGAR_TRANSPORT_1"/>
    <property type="match status" value="1"/>
</dbReference>
<evidence type="ECO:0000256" key="1">
    <source>
        <dbReference type="ARBA" id="ARBA00004141"/>
    </source>
</evidence>
<evidence type="ECO:0000313" key="8">
    <source>
        <dbReference type="EMBL" id="KAK4525094.1"/>
    </source>
</evidence>
<dbReference type="GO" id="GO:0046943">
    <property type="term" value="F:carboxylic acid transmembrane transporter activity"/>
    <property type="evidence" value="ECO:0007669"/>
    <property type="project" value="TreeGrafter"/>
</dbReference>
<dbReference type="Gene3D" id="1.20.1250.20">
    <property type="entry name" value="MFS general substrate transporter like domains"/>
    <property type="match status" value="1"/>
</dbReference>
<dbReference type="GO" id="GO:0005886">
    <property type="term" value="C:plasma membrane"/>
    <property type="evidence" value="ECO:0007669"/>
    <property type="project" value="TreeGrafter"/>
</dbReference>
<evidence type="ECO:0000256" key="2">
    <source>
        <dbReference type="ARBA" id="ARBA00022692"/>
    </source>
</evidence>
<dbReference type="InterPro" id="IPR020846">
    <property type="entry name" value="MFS_dom"/>
</dbReference>
<feature type="transmembrane region" description="Helical" evidence="6">
    <location>
        <begin position="396"/>
        <end position="417"/>
    </location>
</feature>
<dbReference type="PANTHER" id="PTHR23508:SF10">
    <property type="entry name" value="CARBOXYLIC ACID TRANSPORTER PROTEIN HOMOLOG"/>
    <property type="match status" value="1"/>
</dbReference>
<dbReference type="InterPro" id="IPR005829">
    <property type="entry name" value="Sugar_transporter_CS"/>
</dbReference>
<organism evidence="8 9">
    <name type="scientific">Galdieria yellowstonensis</name>
    <dbReference type="NCBI Taxonomy" id="3028027"/>
    <lineage>
        <taxon>Eukaryota</taxon>
        <taxon>Rhodophyta</taxon>
        <taxon>Bangiophyceae</taxon>
        <taxon>Galdieriales</taxon>
        <taxon>Galdieriaceae</taxon>
        <taxon>Galdieria</taxon>
    </lineage>
</organism>
<dbReference type="PROSITE" id="PS50850">
    <property type="entry name" value="MFS"/>
    <property type="match status" value="1"/>
</dbReference>
<comment type="caution">
    <text evidence="8">The sequence shown here is derived from an EMBL/GenBank/DDBJ whole genome shotgun (WGS) entry which is preliminary data.</text>
</comment>
<dbReference type="InterPro" id="IPR005828">
    <property type="entry name" value="MFS_sugar_transport-like"/>
</dbReference>
<feature type="transmembrane region" description="Helical" evidence="6">
    <location>
        <begin position="64"/>
        <end position="81"/>
    </location>
</feature>
<feature type="transmembrane region" description="Helical" evidence="6">
    <location>
        <begin position="202"/>
        <end position="228"/>
    </location>
</feature>
<feature type="region of interest" description="Disordered" evidence="5">
    <location>
        <begin position="19"/>
        <end position="50"/>
    </location>
</feature>
<evidence type="ECO:0000256" key="5">
    <source>
        <dbReference type="SAM" id="MobiDB-lite"/>
    </source>
</evidence>
<keyword evidence="9" id="KW-1185">Reference proteome</keyword>
<dbReference type="Pfam" id="PF00083">
    <property type="entry name" value="Sugar_tr"/>
    <property type="match status" value="2"/>
</dbReference>
<feature type="region of interest" description="Disordered" evidence="5">
    <location>
        <begin position="627"/>
        <end position="650"/>
    </location>
</feature>
<dbReference type="SUPFAM" id="SSF103473">
    <property type="entry name" value="MFS general substrate transporter"/>
    <property type="match status" value="1"/>
</dbReference>
<feature type="transmembrane region" description="Helical" evidence="6">
    <location>
        <begin position="346"/>
        <end position="363"/>
    </location>
</feature>
<dbReference type="EMBL" id="JANCYU010000028">
    <property type="protein sequence ID" value="KAK4525094.1"/>
    <property type="molecule type" value="Genomic_DNA"/>
</dbReference>
<feature type="transmembrane region" description="Helical" evidence="6">
    <location>
        <begin position="101"/>
        <end position="122"/>
    </location>
</feature>
<evidence type="ECO:0000313" key="9">
    <source>
        <dbReference type="Proteomes" id="UP001300502"/>
    </source>
</evidence>
<evidence type="ECO:0000259" key="7">
    <source>
        <dbReference type="PROSITE" id="PS50850"/>
    </source>
</evidence>
<gene>
    <name evidence="8" type="ORF">GAYE_SCF08G2999</name>
</gene>
<proteinExistence type="predicted"/>
<feature type="domain" description="Major facilitator superfamily (MFS) profile" evidence="7">
    <location>
        <begin position="65"/>
        <end position="494"/>
    </location>
</feature>
<feature type="transmembrane region" description="Helical" evidence="6">
    <location>
        <begin position="472"/>
        <end position="490"/>
    </location>
</feature>